<keyword evidence="5 7" id="KW-1133">Transmembrane helix</keyword>
<keyword evidence="4 7" id="KW-0812">Transmembrane</keyword>
<keyword evidence="10" id="KW-1185">Reference proteome</keyword>
<dbReference type="OrthoDB" id="6183232at2"/>
<evidence type="ECO:0000256" key="7">
    <source>
        <dbReference type="RuleBase" id="RU369079"/>
    </source>
</evidence>
<feature type="transmembrane region" description="Helical" evidence="7">
    <location>
        <begin position="12"/>
        <end position="35"/>
    </location>
</feature>
<dbReference type="STRING" id="321339.SAMN05444340_105292"/>
<evidence type="ECO:0000256" key="2">
    <source>
        <dbReference type="ARBA" id="ARBA00022448"/>
    </source>
</evidence>
<dbReference type="GO" id="GO:0022857">
    <property type="term" value="F:transmembrane transporter activity"/>
    <property type="evidence" value="ECO:0007669"/>
    <property type="project" value="UniProtKB-UniRule"/>
</dbReference>
<reference evidence="9 10" key="1">
    <citation type="submission" date="2016-10" db="EMBL/GenBank/DDBJ databases">
        <authorList>
            <person name="de Groot N.N."/>
        </authorList>
    </citation>
    <scope>NUCLEOTIDE SEQUENCE [LARGE SCALE GENOMIC DNA]</scope>
    <source>
        <strain evidence="9 10">DSM 26880</strain>
    </source>
</reference>
<keyword evidence="7" id="KW-0997">Cell inner membrane</keyword>
<feature type="transmembrane region" description="Helical" evidence="7">
    <location>
        <begin position="113"/>
        <end position="134"/>
    </location>
</feature>
<evidence type="ECO:0000256" key="6">
    <source>
        <dbReference type="ARBA" id="ARBA00023136"/>
    </source>
</evidence>
<sequence length="196" mass="20237">MLRVHLVVVRLARAFAAIGGTVLSVLVLITCLSIVGRALNGALASDLAMSIAPGLAQGLIDTGIGAIRGDFELVEAGMAFCIFAFLPFCQVTAGHASVDVFTDALPMRAKRGLIFLTETLFAVVLVAIAVQLSSALERSMQSGQTTMLLQFPVWWSYAASLVGAVAAAAAGVYMALLRLYEAVTGHAVVSAAGAPA</sequence>
<proteinExistence type="inferred from homology"/>
<name>A0A1H3IWD3_9RHOB</name>
<comment type="subunit">
    <text evidence="7">The complex comprises the extracytoplasmic solute receptor protein and the two transmembrane proteins.</text>
</comment>
<dbReference type="GO" id="GO:0005886">
    <property type="term" value="C:plasma membrane"/>
    <property type="evidence" value="ECO:0007669"/>
    <property type="project" value="UniProtKB-SubCell"/>
</dbReference>
<evidence type="ECO:0000313" key="9">
    <source>
        <dbReference type="EMBL" id="SDY31645.1"/>
    </source>
</evidence>
<dbReference type="Proteomes" id="UP000199286">
    <property type="component" value="Unassembled WGS sequence"/>
</dbReference>
<feature type="transmembrane region" description="Helical" evidence="7">
    <location>
        <begin position="77"/>
        <end position="101"/>
    </location>
</feature>
<dbReference type="RefSeq" id="WP_089882444.1">
    <property type="nucleotide sequence ID" value="NZ_FNPF01000005.1"/>
</dbReference>
<evidence type="ECO:0000313" key="10">
    <source>
        <dbReference type="Proteomes" id="UP000199286"/>
    </source>
</evidence>
<feature type="domain" description="Tripartite ATP-independent periplasmic transporters DctQ component" evidence="8">
    <location>
        <begin position="69"/>
        <end position="177"/>
    </location>
</feature>
<dbReference type="AlphaFoldDB" id="A0A1H3IWD3"/>
<dbReference type="EMBL" id="FNPF01000005">
    <property type="protein sequence ID" value="SDY31645.1"/>
    <property type="molecule type" value="Genomic_DNA"/>
</dbReference>
<accession>A0A1H3IWD3</accession>
<comment type="similarity">
    <text evidence="7">Belongs to the TRAP transporter small permease family.</text>
</comment>
<comment type="subcellular location">
    <subcellularLocation>
        <location evidence="7">Cell inner membrane</location>
        <topology evidence="7">Multi-pass membrane protein</topology>
    </subcellularLocation>
    <subcellularLocation>
        <location evidence="1">Cell membrane</location>
        <topology evidence="1">Multi-pass membrane protein</topology>
    </subcellularLocation>
</comment>
<evidence type="ECO:0000259" key="8">
    <source>
        <dbReference type="Pfam" id="PF04290"/>
    </source>
</evidence>
<organism evidence="9 10">
    <name type="scientific">Citreimonas salinaria</name>
    <dbReference type="NCBI Taxonomy" id="321339"/>
    <lineage>
        <taxon>Bacteria</taxon>
        <taxon>Pseudomonadati</taxon>
        <taxon>Pseudomonadota</taxon>
        <taxon>Alphaproteobacteria</taxon>
        <taxon>Rhodobacterales</taxon>
        <taxon>Roseobacteraceae</taxon>
        <taxon>Citreimonas</taxon>
    </lineage>
</organism>
<keyword evidence="6 7" id="KW-0472">Membrane</keyword>
<dbReference type="Pfam" id="PF04290">
    <property type="entry name" value="DctQ"/>
    <property type="match status" value="1"/>
</dbReference>
<evidence type="ECO:0000256" key="3">
    <source>
        <dbReference type="ARBA" id="ARBA00022475"/>
    </source>
</evidence>
<feature type="transmembrane region" description="Helical" evidence="7">
    <location>
        <begin position="154"/>
        <end position="176"/>
    </location>
</feature>
<comment type="function">
    <text evidence="7">Part of the tripartite ATP-independent periplasmic (TRAP) transport system.</text>
</comment>
<evidence type="ECO:0000256" key="1">
    <source>
        <dbReference type="ARBA" id="ARBA00004651"/>
    </source>
</evidence>
<evidence type="ECO:0000256" key="5">
    <source>
        <dbReference type="ARBA" id="ARBA00022989"/>
    </source>
</evidence>
<protein>
    <recommendedName>
        <fullName evidence="7">TRAP transporter small permease protein</fullName>
    </recommendedName>
</protein>
<evidence type="ECO:0000256" key="4">
    <source>
        <dbReference type="ARBA" id="ARBA00022692"/>
    </source>
</evidence>
<keyword evidence="2 7" id="KW-0813">Transport</keyword>
<dbReference type="InterPro" id="IPR055348">
    <property type="entry name" value="DctQ"/>
</dbReference>
<keyword evidence="3" id="KW-1003">Cell membrane</keyword>
<gene>
    <name evidence="9" type="ORF">SAMN05444340_105292</name>
</gene>